<sequence>MQVCYICILVPCWCAAPINSSVPINSSFTSGITPNAIPPTMVSFFLRWSLTHCVAQAGEQWHHLSSLQPPPPGFKRFSCLCLPSSWDYRHPPSRPANFYIFSRGGISPC</sequence>
<dbReference type="AlphaFoldDB" id="A0A7N9DEZ0"/>
<dbReference type="PANTHER" id="PTHR46254">
    <property type="entry name" value="PROTEIN GVQW1-RELATED"/>
    <property type="match status" value="1"/>
</dbReference>
<dbReference type="PANTHER" id="PTHR46254:SF6">
    <property type="entry name" value="HIGH MOBILITY GROUP AT-HOOK 2"/>
    <property type="match status" value="1"/>
</dbReference>
<evidence type="ECO:0000256" key="1">
    <source>
        <dbReference type="SAM" id="SignalP"/>
    </source>
</evidence>
<reference evidence="2 3" key="1">
    <citation type="submission" date="2013-03" db="EMBL/GenBank/DDBJ databases">
        <authorList>
            <person name="Warren W."/>
            <person name="Wilson R.K."/>
        </authorList>
    </citation>
    <scope>NUCLEOTIDE SEQUENCE</scope>
</reference>
<dbReference type="GeneTree" id="ENSGT00940000161627"/>
<keyword evidence="3" id="KW-1185">Reference proteome</keyword>
<evidence type="ECO:0000313" key="3">
    <source>
        <dbReference type="Proteomes" id="UP000233100"/>
    </source>
</evidence>
<evidence type="ECO:0008006" key="4">
    <source>
        <dbReference type="Google" id="ProtNLM"/>
    </source>
</evidence>
<protein>
    <recommendedName>
        <fullName evidence="4">Secreted protein</fullName>
    </recommendedName>
</protein>
<organism evidence="2 3">
    <name type="scientific">Macaca fascicularis</name>
    <name type="common">Crab-eating macaque</name>
    <name type="synonym">Cynomolgus monkey</name>
    <dbReference type="NCBI Taxonomy" id="9541"/>
    <lineage>
        <taxon>Eukaryota</taxon>
        <taxon>Metazoa</taxon>
        <taxon>Chordata</taxon>
        <taxon>Craniata</taxon>
        <taxon>Vertebrata</taxon>
        <taxon>Euteleostomi</taxon>
        <taxon>Mammalia</taxon>
        <taxon>Eutheria</taxon>
        <taxon>Euarchontoglires</taxon>
        <taxon>Primates</taxon>
        <taxon>Haplorrhini</taxon>
        <taxon>Catarrhini</taxon>
        <taxon>Cercopithecidae</taxon>
        <taxon>Cercopithecinae</taxon>
        <taxon>Macaca</taxon>
    </lineage>
</organism>
<reference evidence="2" key="2">
    <citation type="submission" date="2025-08" db="UniProtKB">
        <authorList>
            <consortium name="Ensembl"/>
        </authorList>
    </citation>
    <scope>IDENTIFICATION</scope>
</reference>
<dbReference type="Ensembl" id="ENSMFAT00000083796.1">
    <property type="protein sequence ID" value="ENSMFAP00000063657.1"/>
    <property type="gene ID" value="ENSMFAG00000061169.1"/>
</dbReference>
<dbReference type="Proteomes" id="UP000233100">
    <property type="component" value="Chromosome 4"/>
</dbReference>
<keyword evidence="1" id="KW-0732">Signal</keyword>
<accession>A0A7N9DEZ0</accession>
<feature type="chain" id="PRO_5031526609" description="Secreted protein" evidence="1">
    <location>
        <begin position="16"/>
        <end position="109"/>
    </location>
</feature>
<proteinExistence type="predicted"/>
<evidence type="ECO:0000313" key="2">
    <source>
        <dbReference type="Ensembl" id="ENSMFAP00000063657.1"/>
    </source>
</evidence>
<feature type="signal peptide" evidence="1">
    <location>
        <begin position="1"/>
        <end position="15"/>
    </location>
</feature>
<reference evidence="2" key="3">
    <citation type="submission" date="2025-09" db="UniProtKB">
        <authorList>
            <consortium name="Ensembl"/>
        </authorList>
    </citation>
    <scope>IDENTIFICATION</scope>
</reference>
<name>A0A7N9DEZ0_MACFA</name>